<comment type="caution">
    <text evidence="1">The sequence shown here is derived from an EMBL/GenBank/DDBJ whole genome shotgun (WGS) entry which is preliminary data.</text>
</comment>
<evidence type="ECO:0000313" key="1">
    <source>
        <dbReference type="EMBL" id="KYR01083.1"/>
    </source>
</evidence>
<reference evidence="1 2" key="1">
    <citation type="submission" date="2015-12" db="EMBL/GenBank/DDBJ databases">
        <title>Dictyostelia acquired genes for synthesis and detection of signals that induce cell-type specialization by lateral gene transfer from prokaryotes.</title>
        <authorList>
            <person name="Gloeckner G."/>
            <person name="Schaap P."/>
        </authorList>
    </citation>
    <scope>NUCLEOTIDE SEQUENCE [LARGE SCALE GENOMIC DNA]</scope>
    <source>
        <strain evidence="1 2">TK</strain>
    </source>
</reference>
<organism evidence="1 2">
    <name type="scientific">Tieghemostelium lacteum</name>
    <name type="common">Slime mold</name>
    <name type="synonym">Dictyostelium lacteum</name>
    <dbReference type="NCBI Taxonomy" id="361077"/>
    <lineage>
        <taxon>Eukaryota</taxon>
        <taxon>Amoebozoa</taxon>
        <taxon>Evosea</taxon>
        <taxon>Eumycetozoa</taxon>
        <taxon>Dictyostelia</taxon>
        <taxon>Dictyosteliales</taxon>
        <taxon>Raperosteliaceae</taxon>
        <taxon>Tieghemostelium</taxon>
    </lineage>
</organism>
<protein>
    <submittedName>
        <fullName evidence="1">Uncharacterized protein</fullName>
    </submittedName>
</protein>
<dbReference type="EMBL" id="LODT01000011">
    <property type="protein sequence ID" value="KYR01083.1"/>
    <property type="molecule type" value="Genomic_DNA"/>
</dbReference>
<keyword evidence="2" id="KW-1185">Reference proteome</keyword>
<name>A0A152A4A3_TIELA</name>
<gene>
    <name evidence="1" type="ORF">DLAC_02180</name>
</gene>
<dbReference type="AlphaFoldDB" id="A0A152A4A3"/>
<accession>A0A152A4A3</accession>
<proteinExistence type="predicted"/>
<dbReference type="InParanoid" id="A0A152A4A3"/>
<evidence type="ECO:0000313" key="2">
    <source>
        <dbReference type="Proteomes" id="UP000076078"/>
    </source>
</evidence>
<sequence length="1163" mass="138156">MRDRDILYREFYRRVYYRPVLLSGEHCFYCGQTICNCNQKKLIFQELIDKYSDEELIATIEIFNEWATVSDEKRLDLIQCYNVEYKGIGYKYHFPTIENIDYSIKPIPNSLIPSILKRFIKDYIQKNLFTYHYYYNWIHSKNPRQKAIGYIVMTECRNKIDFNNLFRNVIEDLDMIVYLVLKFNITLKTTDSQLFVETIEKIHNKGMPLEKYSFLFPNAPSNLNWKPKFVSDFISTNLQTNDTLILFSAISNICQKQYLESNESPFQDYKSLVISLFYLQIDGKMSNNESNKYLQNISNRYPDDFKEFIIQYLRDNISIDRGKEILVCIGIINFVYRQFKLNPSVVIDYSILENFILDILSHPSTLHDPTGITLFYLLDHIIDIDKHFLELSKLADTNSFSKYYIYSKLSNDFIKSALPSDLFKCFVEEVCDIYTINLYFRYNDCITSEDVCNLAEIFKVAQLKDVEGKKQHSRLYMYAADRMKEYTTIATEKSLIGPPELLLKFYQQIIYNYTDNDYEMLVYLKKNINEIFKCLEETKKTNYEPYYNPILESISYMFKNEDINNFIFSQPSEATRFIIDKYRSDKPFRVNWSLMEVLSRHSLSMLKPAILDQFKSYHDSGNIMDKMKILKRIGSLSDQKFNGVDILLYMHSQYPLVEMIFKRYHELGPPDDLEPILYMIAEISMSQKLNTFRFPNSGNNTFENLFISCFDSNDKFQPDLLYNGTSIYSSEDLDKLNNLLTSYPYVIKSPSFRKWYFSLSVHHKRKVIQNQATWKLEQIYQQQQHQQDLLVSSCDLMLPNIVYQRIIHCMYQDQTVHYQHKLNLAKVSKLFFQLAVKVNCKFYVERTSSYFLEIKNYKLINSDSEYSLLRLLPKCINFYNLTQMASKDFDRYLYDHLENLVIRSGEGFNHLMFPYRFLLTRDTQLKFISISLTKDMKKDQILGIIKRSPKLEIVTLTVYTMWSSFMDLIEQIILLKLSNIREIHIGSGASSDPNFLFFEPMIKKIEQMNIKIPRIFIMTPSAVLSSGCDSLYLRTSEREFSNNSSIPKALEYSCMKSLTSVVFTIEHMKDVLPLIEICKNYPNITKHTYRIMKLTYPKYSVDTNLVQQVFDQLNDLPHLSYLYLYYWIQIYTIPIYFGNDEHLWSQIDLKQFKKHYQESLFYK</sequence>
<dbReference type="Proteomes" id="UP000076078">
    <property type="component" value="Unassembled WGS sequence"/>
</dbReference>